<dbReference type="GO" id="GO:0016787">
    <property type="term" value="F:hydrolase activity"/>
    <property type="evidence" value="ECO:0007669"/>
    <property type="project" value="UniProtKB-KW"/>
</dbReference>
<dbReference type="AlphaFoldDB" id="A0A939C2U6"/>
<dbReference type="Gene3D" id="2.40.260.10">
    <property type="entry name" value="Sortase"/>
    <property type="match status" value="1"/>
</dbReference>
<keyword evidence="3" id="KW-0812">Transmembrane</keyword>
<dbReference type="CDD" id="cd05830">
    <property type="entry name" value="Sortase_E"/>
    <property type="match status" value="1"/>
</dbReference>
<gene>
    <name evidence="4" type="ORF">JL106_14350</name>
</gene>
<evidence type="ECO:0000256" key="3">
    <source>
        <dbReference type="SAM" id="Phobius"/>
    </source>
</evidence>
<evidence type="ECO:0000313" key="5">
    <source>
        <dbReference type="Proteomes" id="UP000663792"/>
    </source>
</evidence>
<name>A0A939C2U6_9ACTN</name>
<dbReference type="Pfam" id="PF04203">
    <property type="entry name" value="Sortase"/>
    <property type="match status" value="1"/>
</dbReference>
<dbReference type="Proteomes" id="UP000663792">
    <property type="component" value="Unassembled WGS sequence"/>
</dbReference>
<comment type="caution">
    <text evidence="4">The sequence shown here is derived from an EMBL/GenBank/DDBJ whole genome shotgun (WGS) entry which is preliminary data.</text>
</comment>
<dbReference type="EMBL" id="JAERWK010000019">
    <property type="protein sequence ID" value="MBM9468462.1"/>
    <property type="molecule type" value="Genomic_DNA"/>
</dbReference>
<dbReference type="InterPro" id="IPR042003">
    <property type="entry name" value="Sortase_E"/>
</dbReference>
<dbReference type="RefSeq" id="WP_205261423.1">
    <property type="nucleotide sequence ID" value="NZ_JAERWK010000019.1"/>
</dbReference>
<protein>
    <submittedName>
        <fullName evidence="4">Class E sortase</fullName>
    </submittedName>
</protein>
<dbReference type="SUPFAM" id="SSF63817">
    <property type="entry name" value="Sortase"/>
    <property type="match status" value="1"/>
</dbReference>
<evidence type="ECO:0000256" key="1">
    <source>
        <dbReference type="ARBA" id="ARBA00022801"/>
    </source>
</evidence>
<keyword evidence="3" id="KW-1133">Transmembrane helix</keyword>
<keyword evidence="5" id="KW-1185">Reference proteome</keyword>
<evidence type="ECO:0000256" key="2">
    <source>
        <dbReference type="PIRSR" id="PIRSR605754-1"/>
    </source>
</evidence>
<reference evidence="4" key="1">
    <citation type="submission" date="2021-01" db="EMBL/GenBank/DDBJ databases">
        <title>YIM 132084 draft genome.</title>
        <authorList>
            <person name="An D."/>
        </authorList>
    </citation>
    <scope>NUCLEOTIDE SEQUENCE</scope>
    <source>
        <strain evidence="4">YIM 132084</strain>
    </source>
</reference>
<organism evidence="4 5">
    <name type="scientific">Nakamurella leprariae</name>
    <dbReference type="NCBI Taxonomy" id="2803911"/>
    <lineage>
        <taxon>Bacteria</taxon>
        <taxon>Bacillati</taxon>
        <taxon>Actinomycetota</taxon>
        <taxon>Actinomycetes</taxon>
        <taxon>Nakamurellales</taxon>
        <taxon>Nakamurellaceae</taxon>
        <taxon>Nakamurella</taxon>
    </lineage>
</organism>
<dbReference type="InterPro" id="IPR053465">
    <property type="entry name" value="Sortase_Class_E"/>
</dbReference>
<feature type="transmembrane region" description="Helical" evidence="3">
    <location>
        <begin position="28"/>
        <end position="49"/>
    </location>
</feature>
<sequence>MTVDQLPPAPAGSPPPARPGAGRTLIRGLGQLLITAGVVVLLFVVYEIWVTDLFGAQKQAAATEEVDEAWAAAAQTQAPQTDTVVVTDPAQLVTDPRERTPTYQTLTGQGFAKISIPAFGADYQFTIVEGTSDDDLYVGPGHYPESQMPGEQGNFAVAGHRVSKGSPFNDLGLLNSCDSVIIETQDDWFVYRVLPMPEEIPTWSSTAPTRPLCADVSVLPSPYEQTVGREITLPSDYAQILPVPGISDATVPADAQRLITLTTCHPQFSAAERMIVHGVLTKSYAKAPGFLPPEMGEA</sequence>
<keyword evidence="3" id="KW-0472">Membrane</keyword>
<dbReference type="NCBIfam" id="NF033747">
    <property type="entry name" value="class_E_sortase"/>
    <property type="match status" value="1"/>
</dbReference>
<dbReference type="InterPro" id="IPR023365">
    <property type="entry name" value="Sortase_dom-sf"/>
</dbReference>
<accession>A0A939C2U6</accession>
<dbReference type="InterPro" id="IPR005754">
    <property type="entry name" value="Sortase"/>
</dbReference>
<feature type="active site" description="Proton donor/acceptor" evidence="2">
    <location>
        <position position="160"/>
    </location>
</feature>
<evidence type="ECO:0000313" key="4">
    <source>
        <dbReference type="EMBL" id="MBM9468462.1"/>
    </source>
</evidence>
<keyword evidence="1" id="KW-0378">Hydrolase</keyword>
<feature type="active site" description="Acyl-thioester intermediate" evidence="2">
    <location>
        <position position="264"/>
    </location>
</feature>
<proteinExistence type="predicted"/>